<dbReference type="SUPFAM" id="SSF52540">
    <property type="entry name" value="P-loop containing nucleoside triphosphate hydrolases"/>
    <property type="match status" value="2"/>
</dbReference>
<dbReference type="EMBL" id="WVTA01000015">
    <property type="protein sequence ID" value="KAK3202043.1"/>
    <property type="molecule type" value="Genomic_DNA"/>
</dbReference>
<dbReference type="PROSITE" id="PS00211">
    <property type="entry name" value="ABC_TRANSPORTER_1"/>
    <property type="match status" value="1"/>
</dbReference>
<feature type="transmembrane region" description="Helical" evidence="9">
    <location>
        <begin position="635"/>
        <end position="657"/>
    </location>
</feature>
<keyword evidence="7 9" id="KW-1133">Transmembrane helix</keyword>
<proteinExistence type="inferred from homology"/>
<feature type="transmembrane region" description="Helical" evidence="9">
    <location>
        <begin position="1164"/>
        <end position="1183"/>
    </location>
</feature>
<feature type="transmembrane region" description="Helical" evidence="9">
    <location>
        <begin position="1190"/>
        <end position="1214"/>
    </location>
</feature>
<keyword evidence="4 9" id="KW-0812">Transmembrane</keyword>
<dbReference type="InterPro" id="IPR027417">
    <property type="entry name" value="P-loop_NTPase"/>
</dbReference>
<keyword evidence="12" id="KW-1185">Reference proteome</keyword>
<comment type="similarity">
    <text evidence="2">Belongs to the ABC transporter superfamily. ABCG family. PDR (TC 3.A.1.205) subfamily.</text>
</comment>
<feature type="domain" description="ABC transporter" evidence="10">
    <location>
        <begin position="708"/>
        <end position="949"/>
    </location>
</feature>
<dbReference type="InterPro" id="IPR003439">
    <property type="entry name" value="ABC_transporter-like_ATP-bd"/>
</dbReference>
<gene>
    <name evidence="11" type="ORF">GRF29_164g1581943</name>
</gene>
<evidence type="ECO:0000259" key="10">
    <source>
        <dbReference type="PROSITE" id="PS50893"/>
    </source>
</evidence>
<dbReference type="InterPro" id="IPR034003">
    <property type="entry name" value="ABCG_PDR_2"/>
</dbReference>
<dbReference type="Pfam" id="PF06422">
    <property type="entry name" value="PDR_CDR"/>
    <property type="match status" value="1"/>
</dbReference>
<evidence type="ECO:0000256" key="3">
    <source>
        <dbReference type="ARBA" id="ARBA00022448"/>
    </source>
</evidence>
<comment type="caution">
    <text evidence="11">The sequence shown here is derived from an EMBL/GenBank/DDBJ whole genome shotgun (WGS) entry which is preliminary data.</text>
</comment>
<dbReference type="InterPro" id="IPR003593">
    <property type="entry name" value="AAA+_ATPase"/>
</dbReference>
<dbReference type="GO" id="GO:0005524">
    <property type="term" value="F:ATP binding"/>
    <property type="evidence" value="ECO:0007669"/>
    <property type="project" value="UniProtKB-KW"/>
</dbReference>
<keyword evidence="8 9" id="KW-0472">Membrane</keyword>
<feature type="domain" description="ABC transporter" evidence="10">
    <location>
        <begin position="19"/>
        <end position="275"/>
    </location>
</feature>
<accession>A0AAN6RFH9</accession>
<dbReference type="Pfam" id="PF00005">
    <property type="entry name" value="ABC_tran"/>
    <property type="match status" value="2"/>
</dbReference>
<evidence type="ECO:0000256" key="1">
    <source>
        <dbReference type="ARBA" id="ARBA00004141"/>
    </source>
</evidence>
<reference evidence="11 12" key="1">
    <citation type="submission" date="2021-02" db="EMBL/GenBank/DDBJ databases">
        <title>Genome assembly of Pseudopithomyces chartarum.</title>
        <authorList>
            <person name="Jauregui R."/>
            <person name="Singh J."/>
            <person name="Voisey C."/>
        </authorList>
    </citation>
    <scope>NUCLEOTIDE SEQUENCE [LARGE SCALE GENOMIC DNA]</scope>
    <source>
        <strain evidence="11 12">AGR01</strain>
    </source>
</reference>
<evidence type="ECO:0000313" key="12">
    <source>
        <dbReference type="Proteomes" id="UP001280581"/>
    </source>
</evidence>
<dbReference type="InterPro" id="IPR013525">
    <property type="entry name" value="ABC2_TM"/>
</dbReference>
<dbReference type="Gene3D" id="3.40.50.300">
    <property type="entry name" value="P-loop containing nucleotide triphosphate hydrolases"/>
    <property type="match status" value="2"/>
</dbReference>
<evidence type="ECO:0000256" key="7">
    <source>
        <dbReference type="ARBA" id="ARBA00022989"/>
    </source>
</evidence>
<feature type="transmembrane region" description="Helical" evidence="9">
    <location>
        <begin position="529"/>
        <end position="549"/>
    </location>
</feature>
<dbReference type="PANTHER" id="PTHR19241">
    <property type="entry name" value="ATP-BINDING CASSETTE TRANSPORTER"/>
    <property type="match status" value="1"/>
</dbReference>
<keyword evidence="6" id="KW-0067">ATP-binding</keyword>
<sequence length="1329" mass="148177">MTSPNPNERLTVTLERVSVQVHDVGEDFAPTFLSVLDDLNPFSNHKPAQRTILHEISCQIQPGEMLLVCGRPGSGCTSLLKVISNYMSEFEAVTGSIRYGDATPKQAQQFRNQIVMNTEEDVHFPTLKVKETIDFAASTKLPKGCNNSDTELARDRILNSLGISHTELTIVGNEVVRGVSGGERKRISIAEAVVQCWDNSTRGLDASNALDFARLLRSTTDNERKSIAATLYQAGNGIYNQFNKVLVLAEGRQIYYGPASEAKQYFEDMGFICPPGANIGDFLTSVAVRNERKVREGYETKVPDTAEQFEQRFRASSFCERMIQERQRNAPSSLGSEIDVLSQAKHNNKNRSLAFLSRDSSPYQISFFQQVLACTTRQFHIMWGDRWSNGMQIASTLVMALTTGSLFYNLPGDSTSIFTRPGALFFAILFFSMNKMSETTASFMGRRILSRHKRLSFTRPSAFAFACTLMDIPLVAVTLSLFEIVFYFIVGEQMSGAKFFTSWIILLVCVLCFASLYRMIGAWCRHFGFASQISGWITMVYLLYGGYLIPVPAMHPWFSWIKYINLATYTYEAVMANEMSDMSLDCVEPQLIPYGAGYDSSSPRGCAVKGTQPGATVISGSDFLQSQFSASASHIWRNVGIVIAFWIFFATMTGIGFELNLHSDSGSKILFARKSNRQKKMKDGDIESASIGSANSSPGQLSFSKTTFTFKDISYFVQHGGKELQLLEKISGYVKPGQLVALMGSSGAGKTTLMDVLAQRKDSGRIEGSILVNGKPQSITFQRTTGYCEQNDIHEPTATVWESLVFAASLRQGYLVPVEDKVEYVMAIMDLLELTPLRDAIVGSPGSGLSIEQRKRLTLATELVARPTLLFLDEPTSGLDGQSAHEICRFMRKLASFGQAVVCTIHQPSATLFDAFDVLLLLARGGRTTYFGPTGEYSTTVIDYFARNGVPCPEYSNPAEHIVDVVQGRFGTEIDWPQIWLDSPERVRTMAELDELNAGLDQGLERIPTCDVANIGPDHDEASFATPVWYQMKIVTRRQAIALWRNPEYIWNKIGLHVTNGLFGGFTFWMVGNGTFDLQLRLMAMLNFIFVAPGCINQMQPLFIQNRDIFEAREKKSKTYHWAAFVTGQVVSEIPALILCGTLAFVTWYFTVGFPVKASISGQVYFQMLMYEFLYTSIGQAIAAYSPNAFFAALANPIILGAALINFCGVVVPYQQLQAFWRYWMYWLDPFTYLVQGLLTPVTWDVIVQCKPEELTYIPLQSNTTCGEYIGNFLTDNAGTGADFLRTMNIKGQYYGWRSTGITALFCLSSYALVFLMMKLRTKTTKTAN</sequence>
<dbReference type="SMART" id="SM00382">
    <property type="entry name" value="AAA"/>
    <property type="match status" value="2"/>
</dbReference>
<dbReference type="InterPro" id="IPR010929">
    <property type="entry name" value="PDR_CDR_ABC"/>
</dbReference>
<evidence type="ECO:0000256" key="4">
    <source>
        <dbReference type="ARBA" id="ARBA00022692"/>
    </source>
</evidence>
<keyword evidence="5" id="KW-0547">Nucleotide-binding</keyword>
<dbReference type="GO" id="GO:0016887">
    <property type="term" value="F:ATP hydrolysis activity"/>
    <property type="evidence" value="ECO:0007669"/>
    <property type="project" value="InterPro"/>
</dbReference>
<evidence type="ECO:0000256" key="2">
    <source>
        <dbReference type="ARBA" id="ARBA00006012"/>
    </source>
</evidence>
<dbReference type="PROSITE" id="PS50893">
    <property type="entry name" value="ABC_TRANSPORTER_2"/>
    <property type="match status" value="2"/>
</dbReference>
<comment type="subcellular location">
    <subcellularLocation>
        <location evidence="1">Membrane</location>
        <topology evidence="1">Multi-pass membrane protein</topology>
    </subcellularLocation>
</comment>
<name>A0AAN6RFH9_9PLEO</name>
<feature type="transmembrane region" description="Helical" evidence="9">
    <location>
        <begin position="462"/>
        <end position="490"/>
    </location>
</feature>
<dbReference type="Proteomes" id="UP001280581">
    <property type="component" value="Unassembled WGS sequence"/>
</dbReference>
<dbReference type="InterPro" id="IPR017871">
    <property type="entry name" value="ABC_transporter-like_CS"/>
</dbReference>
<dbReference type="Pfam" id="PF01061">
    <property type="entry name" value="ABC2_membrane"/>
    <property type="match status" value="2"/>
</dbReference>
<evidence type="ECO:0000256" key="5">
    <source>
        <dbReference type="ARBA" id="ARBA00022741"/>
    </source>
</evidence>
<dbReference type="CDD" id="cd03233">
    <property type="entry name" value="ABCG_PDR_domain1"/>
    <property type="match status" value="1"/>
</dbReference>
<protein>
    <recommendedName>
        <fullName evidence="10">ABC transporter domain-containing protein</fullName>
    </recommendedName>
</protein>
<dbReference type="CDD" id="cd03232">
    <property type="entry name" value="ABCG_PDR_domain2"/>
    <property type="match status" value="1"/>
</dbReference>
<organism evidence="11 12">
    <name type="scientific">Pseudopithomyces chartarum</name>
    <dbReference type="NCBI Taxonomy" id="1892770"/>
    <lineage>
        <taxon>Eukaryota</taxon>
        <taxon>Fungi</taxon>
        <taxon>Dikarya</taxon>
        <taxon>Ascomycota</taxon>
        <taxon>Pezizomycotina</taxon>
        <taxon>Dothideomycetes</taxon>
        <taxon>Pleosporomycetidae</taxon>
        <taxon>Pleosporales</taxon>
        <taxon>Massarineae</taxon>
        <taxon>Didymosphaeriaceae</taxon>
        <taxon>Pseudopithomyces</taxon>
    </lineage>
</organism>
<feature type="transmembrane region" description="Helical" evidence="9">
    <location>
        <begin position="1295"/>
        <end position="1316"/>
    </location>
</feature>
<evidence type="ECO:0000313" key="11">
    <source>
        <dbReference type="EMBL" id="KAK3202043.1"/>
    </source>
</evidence>
<dbReference type="InterPro" id="IPR034001">
    <property type="entry name" value="ABCG_PDR_1"/>
</dbReference>
<dbReference type="GO" id="GO:0016020">
    <property type="term" value="C:membrane"/>
    <property type="evidence" value="ECO:0007669"/>
    <property type="project" value="UniProtKB-SubCell"/>
</dbReference>
<feature type="transmembrane region" description="Helical" evidence="9">
    <location>
        <begin position="496"/>
        <end position="517"/>
    </location>
</feature>
<evidence type="ECO:0000256" key="8">
    <source>
        <dbReference type="ARBA" id="ARBA00023136"/>
    </source>
</evidence>
<evidence type="ECO:0000256" key="9">
    <source>
        <dbReference type="SAM" id="Phobius"/>
    </source>
</evidence>
<dbReference type="FunFam" id="3.40.50.300:FF:000054">
    <property type="entry name" value="ABC multidrug transporter atrF"/>
    <property type="match status" value="1"/>
</dbReference>
<evidence type="ECO:0000256" key="6">
    <source>
        <dbReference type="ARBA" id="ARBA00022840"/>
    </source>
</evidence>
<keyword evidence="3" id="KW-0813">Transport</keyword>
<dbReference type="GO" id="GO:0140359">
    <property type="term" value="F:ABC-type transporter activity"/>
    <property type="evidence" value="ECO:0007669"/>
    <property type="project" value="InterPro"/>
</dbReference>
<feature type="transmembrane region" description="Helical" evidence="9">
    <location>
        <begin position="1120"/>
        <end position="1152"/>
    </location>
</feature>